<dbReference type="Proteomes" id="UP001501231">
    <property type="component" value="Unassembled WGS sequence"/>
</dbReference>
<evidence type="ECO:0000313" key="6">
    <source>
        <dbReference type="EMBL" id="GAA2436592.1"/>
    </source>
</evidence>
<dbReference type="Pfam" id="PF00355">
    <property type="entry name" value="Rieske"/>
    <property type="match status" value="1"/>
</dbReference>
<keyword evidence="4" id="KW-0411">Iron-sulfur</keyword>
<keyword evidence="1" id="KW-0001">2Fe-2S</keyword>
<dbReference type="PANTHER" id="PTHR21496">
    <property type="entry name" value="FERREDOXIN-RELATED"/>
    <property type="match status" value="1"/>
</dbReference>
<dbReference type="InterPro" id="IPR017941">
    <property type="entry name" value="Rieske_2Fe-2S"/>
</dbReference>
<proteinExistence type="predicted"/>
<protein>
    <submittedName>
        <fullName evidence="6">Bifunctional 3-phenylpropionate/cinnamic acid dioxygenase ferredoxin subunit</fullName>
    </submittedName>
</protein>
<organism evidence="6 7">
    <name type="scientific">Actinomadura vinacea</name>
    <dbReference type="NCBI Taxonomy" id="115336"/>
    <lineage>
        <taxon>Bacteria</taxon>
        <taxon>Bacillati</taxon>
        <taxon>Actinomycetota</taxon>
        <taxon>Actinomycetes</taxon>
        <taxon>Streptosporangiales</taxon>
        <taxon>Thermomonosporaceae</taxon>
        <taxon>Actinomadura</taxon>
    </lineage>
</organism>
<reference evidence="6 7" key="1">
    <citation type="journal article" date="2019" name="Int. J. Syst. Evol. Microbiol.">
        <title>The Global Catalogue of Microorganisms (GCM) 10K type strain sequencing project: providing services to taxonomists for standard genome sequencing and annotation.</title>
        <authorList>
            <consortium name="The Broad Institute Genomics Platform"/>
            <consortium name="The Broad Institute Genome Sequencing Center for Infectious Disease"/>
            <person name="Wu L."/>
            <person name="Ma J."/>
        </authorList>
    </citation>
    <scope>NUCLEOTIDE SEQUENCE [LARGE SCALE GENOMIC DNA]</scope>
    <source>
        <strain evidence="6 7">JCM 3325</strain>
    </source>
</reference>
<evidence type="ECO:0000256" key="2">
    <source>
        <dbReference type="ARBA" id="ARBA00022723"/>
    </source>
</evidence>
<feature type="domain" description="Rieske" evidence="5">
    <location>
        <begin position="3"/>
        <end position="100"/>
    </location>
</feature>
<dbReference type="PROSITE" id="PS51296">
    <property type="entry name" value="RIESKE"/>
    <property type="match status" value="1"/>
</dbReference>
<sequence>MLIELCSVDDIVPGMVTRVAGPRVPVPLALVRVGERVYCLDDTCSHETASLADGWLEDHTIECPLHESRFDVRTGAPDCPPARRPVRVHEVHVVDGKVCVEESSVAEAG</sequence>
<dbReference type="EMBL" id="BAAARW010000021">
    <property type="protein sequence ID" value="GAA2436592.1"/>
    <property type="molecule type" value="Genomic_DNA"/>
</dbReference>
<evidence type="ECO:0000313" key="7">
    <source>
        <dbReference type="Proteomes" id="UP001501231"/>
    </source>
</evidence>
<keyword evidence="2" id="KW-0479">Metal-binding</keyword>
<dbReference type="PANTHER" id="PTHR21496:SF23">
    <property type="entry name" value="3-PHENYLPROPIONATE_CINNAMIC ACID DIOXYGENASE FERREDOXIN SUBUNIT"/>
    <property type="match status" value="1"/>
</dbReference>
<accession>A0ABN3JS80</accession>
<dbReference type="GO" id="GO:0051213">
    <property type="term" value="F:dioxygenase activity"/>
    <property type="evidence" value="ECO:0007669"/>
    <property type="project" value="UniProtKB-KW"/>
</dbReference>
<comment type="caution">
    <text evidence="6">The sequence shown here is derived from an EMBL/GenBank/DDBJ whole genome shotgun (WGS) entry which is preliminary data.</text>
</comment>
<dbReference type="SUPFAM" id="SSF50022">
    <property type="entry name" value="ISP domain"/>
    <property type="match status" value="1"/>
</dbReference>
<keyword evidence="6" id="KW-0223">Dioxygenase</keyword>
<dbReference type="CDD" id="cd03528">
    <property type="entry name" value="Rieske_RO_ferredoxin"/>
    <property type="match status" value="1"/>
</dbReference>
<keyword evidence="7" id="KW-1185">Reference proteome</keyword>
<evidence type="ECO:0000256" key="4">
    <source>
        <dbReference type="ARBA" id="ARBA00023014"/>
    </source>
</evidence>
<dbReference type="RefSeq" id="WP_344593318.1">
    <property type="nucleotide sequence ID" value="NZ_BAAARW010000021.1"/>
</dbReference>
<dbReference type="NCBIfam" id="NF007422">
    <property type="entry name" value="PRK09965.1"/>
    <property type="match status" value="1"/>
</dbReference>
<evidence type="ECO:0000256" key="1">
    <source>
        <dbReference type="ARBA" id="ARBA00022714"/>
    </source>
</evidence>
<keyword evidence="3" id="KW-0408">Iron</keyword>
<name>A0ABN3JS80_9ACTN</name>
<keyword evidence="6" id="KW-0560">Oxidoreductase</keyword>
<evidence type="ECO:0000256" key="3">
    <source>
        <dbReference type="ARBA" id="ARBA00023004"/>
    </source>
</evidence>
<gene>
    <name evidence="6" type="ORF">GCM10010191_59190</name>
</gene>
<dbReference type="InterPro" id="IPR036922">
    <property type="entry name" value="Rieske_2Fe-2S_sf"/>
</dbReference>
<evidence type="ECO:0000259" key="5">
    <source>
        <dbReference type="PROSITE" id="PS51296"/>
    </source>
</evidence>
<dbReference type="Gene3D" id="2.102.10.10">
    <property type="entry name" value="Rieske [2Fe-2S] iron-sulphur domain"/>
    <property type="match status" value="1"/>
</dbReference>